<dbReference type="AlphaFoldDB" id="A0AA35RNE1"/>
<dbReference type="PANTHER" id="PTHR11711">
    <property type="entry name" value="ADP RIBOSYLATION FACTOR-RELATED"/>
    <property type="match status" value="1"/>
</dbReference>
<accession>A0AA35RNE1</accession>
<keyword evidence="4 12" id="KW-0812">Transmembrane</keyword>
<feature type="region of interest" description="Disordered" evidence="11">
    <location>
        <begin position="202"/>
        <end position="221"/>
    </location>
</feature>
<dbReference type="SUPFAM" id="SSF52540">
    <property type="entry name" value="P-loop containing nucleoside triphosphate hydrolases"/>
    <property type="match status" value="1"/>
</dbReference>
<evidence type="ECO:0000256" key="2">
    <source>
        <dbReference type="ARBA" id="ARBA00005619"/>
    </source>
</evidence>
<dbReference type="InterPro" id="IPR024156">
    <property type="entry name" value="Small_GTPase_ARF"/>
</dbReference>
<comment type="similarity">
    <text evidence="2">Belongs to the SRP receptor beta subunit family.</text>
</comment>
<keyword evidence="5" id="KW-0547">Nucleotide-binding</keyword>
<evidence type="ECO:0000256" key="11">
    <source>
        <dbReference type="SAM" id="MobiDB-lite"/>
    </source>
</evidence>
<comment type="subcellular location">
    <subcellularLocation>
        <location evidence="1">Endoplasmic reticulum membrane</location>
        <topology evidence="1">Single-pass membrane protein</topology>
    </subcellularLocation>
</comment>
<reference evidence="13" key="1">
    <citation type="submission" date="2023-03" db="EMBL/GenBank/DDBJ databases">
        <authorList>
            <person name="Steffen K."/>
            <person name="Cardenas P."/>
        </authorList>
    </citation>
    <scope>NUCLEOTIDE SEQUENCE</scope>
</reference>
<keyword evidence="9 12" id="KW-0472">Membrane</keyword>
<dbReference type="Pfam" id="PF09439">
    <property type="entry name" value="SRPRB"/>
    <property type="match status" value="1"/>
</dbReference>
<organism evidence="13 14">
    <name type="scientific">Geodia barretti</name>
    <name type="common">Barrett's horny sponge</name>
    <dbReference type="NCBI Taxonomy" id="519541"/>
    <lineage>
        <taxon>Eukaryota</taxon>
        <taxon>Metazoa</taxon>
        <taxon>Porifera</taxon>
        <taxon>Demospongiae</taxon>
        <taxon>Heteroscleromorpha</taxon>
        <taxon>Tetractinellida</taxon>
        <taxon>Astrophorina</taxon>
        <taxon>Geodiidae</taxon>
        <taxon>Geodia</taxon>
    </lineage>
</organism>
<evidence type="ECO:0000256" key="1">
    <source>
        <dbReference type="ARBA" id="ARBA00004389"/>
    </source>
</evidence>
<dbReference type="InterPro" id="IPR019009">
    <property type="entry name" value="SRP_receptor_beta_su"/>
</dbReference>
<keyword evidence="10 13" id="KW-0675">Receptor</keyword>
<dbReference type="Proteomes" id="UP001174909">
    <property type="component" value="Unassembled WGS sequence"/>
</dbReference>
<evidence type="ECO:0000256" key="12">
    <source>
        <dbReference type="SAM" id="Phobius"/>
    </source>
</evidence>
<evidence type="ECO:0000313" key="14">
    <source>
        <dbReference type="Proteomes" id="UP001174909"/>
    </source>
</evidence>
<sequence length="262" mass="29072">MAEMWEQLRSSVRDILPPDVAEYEAEVIAATVVTSLLAFLVMLWLVCGGKGSRGRYICLLGLSNSGKTLLFMRLVYGQFRETQVSIKENKANFTPKNKGKAVELVDVPGDERVRQTVFNKYKHSLRAVVVVIDSDNFPSEVRGVTELVYDLFQEPAVVKGKVPVLMTCNKQDLSLAKNKMAVRKLLEEEISELRVSRSAKLTSLGSKGQSQAKPLGKSGKPFEFSDLPKGVKIEFVSCSARGRGQDGEAELDEITSWLDQHC</sequence>
<evidence type="ECO:0000256" key="3">
    <source>
        <dbReference type="ARBA" id="ARBA00020256"/>
    </source>
</evidence>
<evidence type="ECO:0000256" key="7">
    <source>
        <dbReference type="ARBA" id="ARBA00022989"/>
    </source>
</evidence>
<evidence type="ECO:0000256" key="9">
    <source>
        <dbReference type="ARBA" id="ARBA00023136"/>
    </source>
</evidence>
<keyword evidence="6" id="KW-0256">Endoplasmic reticulum</keyword>
<keyword evidence="14" id="KW-1185">Reference proteome</keyword>
<dbReference type="Gene3D" id="3.40.50.300">
    <property type="entry name" value="P-loop containing nucleotide triphosphate hydrolases"/>
    <property type="match status" value="1"/>
</dbReference>
<evidence type="ECO:0000313" key="13">
    <source>
        <dbReference type="EMBL" id="CAI8013277.1"/>
    </source>
</evidence>
<dbReference type="InterPro" id="IPR027417">
    <property type="entry name" value="P-loop_NTPase"/>
</dbReference>
<evidence type="ECO:0000256" key="8">
    <source>
        <dbReference type="ARBA" id="ARBA00023134"/>
    </source>
</evidence>
<keyword evidence="8" id="KW-0342">GTP-binding</keyword>
<dbReference type="EMBL" id="CASHTH010001251">
    <property type="protein sequence ID" value="CAI8013277.1"/>
    <property type="molecule type" value="Genomic_DNA"/>
</dbReference>
<protein>
    <recommendedName>
        <fullName evidence="3">Signal recognition particle receptor subunit beta</fullName>
    </recommendedName>
</protein>
<evidence type="ECO:0000256" key="10">
    <source>
        <dbReference type="ARBA" id="ARBA00023170"/>
    </source>
</evidence>
<evidence type="ECO:0000256" key="5">
    <source>
        <dbReference type="ARBA" id="ARBA00022741"/>
    </source>
</evidence>
<feature type="transmembrane region" description="Helical" evidence="12">
    <location>
        <begin position="27"/>
        <end position="47"/>
    </location>
</feature>
<gene>
    <name evidence="13" type="ORF">GBAR_LOCUS8440</name>
</gene>
<evidence type="ECO:0000256" key="6">
    <source>
        <dbReference type="ARBA" id="ARBA00022824"/>
    </source>
</evidence>
<name>A0AA35RNE1_GEOBA</name>
<dbReference type="GO" id="GO:0005789">
    <property type="term" value="C:endoplasmic reticulum membrane"/>
    <property type="evidence" value="ECO:0007669"/>
    <property type="project" value="UniProtKB-SubCell"/>
</dbReference>
<dbReference type="CDD" id="cd04105">
    <property type="entry name" value="SR_beta"/>
    <property type="match status" value="1"/>
</dbReference>
<evidence type="ECO:0000256" key="4">
    <source>
        <dbReference type="ARBA" id="ARBA00022692"/>
    </source>
</evidence>
<dbReference type="GO" id="GO:0005525">
    <property type="term" value="F:GTP binding"/>
    <property type="evidence" value="ECO:0007669"/>
    <property type="project" value="UniProtKB-KW"/>
</dbReference>
<comment type="caution">
    <text evidence="13">The sequence shown here is derived from an EMBL/GenBank/DDBJ whole genome shotgun (WGS) entry which is preliminary data.</text>
</comment>
<proteinExistence type="inferred from homology"/>
<feature type="compositionally biased region" description="Polar residues" evidence="11">
    <location>
        <begin position="202"/>
        <end position="212"/>
    </location>
</feature>
<keyword evidence="7 12" id="KW-1133">Transmembrane helix</keyword>